<dbReference type="SUPFAM" id="SSF55729">
    <property type="entry name" value="Acyl-CoA N-acyltransferases (Nat)"/>
    <property type="match status" value="1"/>
</dbReference>
<dbReference type="EMBL" id="NCXK01000023">
    <property type="protein sequence ID" value="PAK77199.1"/>
    <property type="molecule type" value="Genomic_DNA"/>
</dbReference>
<dbReference type="RefSeq" id="WP_095350219.1">
    <property type="nucleotide sequence ID" value="NZ_NCXK01000023.1"/>
</dbReference>
<proteinExistence type="inferred from homology"/>
<accession>A0A269XVI9</accession>
<dbReference type="InterPro" id="IPR001690">
    <property type="entry name" value="Autoind_synthase"/>
</dbReference>
<dbReference type="PANTHER" id="PTHR39322:SF1">
    <property type="entry name" value="ISOVALERYL-HOMOSERINE LACTONE SYNTHASE"/>
    <property type="match status" value="1"/>
</dbReference>
<sequence length="75" mass="8937">MIKVFSYNQRHFHAPTYEKMLRARAVVFSGRLNWDVNVVDGKEEDEYDREYNPLYFVAERPDGGIEEPLIDTLVW</sequence>
<dbReference type="GO" id="GO:0061579">
    <property type="term" value="F:N-acyl homoserine lactone synthase activity"/>
    <property type="evidence" value="ECO:0007669"/>
    <property type="project" value="UniProtKB-EC"/>
</dbReference>
<keyword evidence="4" id="KW-0949">S-adenosyl-L-methionine</keyword>
<dbReference type="AlphaFoldDB" id="A0A269XVI9"/>
<dbReference type="PANTHER" id="PTHR39322">
    <property type="entry name" value="ACYL-HOMOSERINE-LACTONE SYNTHASE"/>
    <property type="match status" value="1"/>
</dbReference>
<evidence type="ECO:0000256" key="5">
    <source>
        <dbReference type="ARBA" id="ARBA00022929"/>
    </source>
</evidence>
<dbReference type="EC" id="2.3.1.184" evidence="1"/>
<dbReference type="PROSITE" id="PS51187">
    <property type="entry name" value="AUTOINDUCER_SYNTH_2"/>
    <property type="match status" value="1"/>
</dbReference>
<name>A0A269XVI9_9PROT</name>
<evidence type="ECO:0000256" key="3">
    <source>
        <dbReference type="ARBA" id="ARBA00022679"/>
    </source>
</evidence>
<evidence type="ECO:0000313" key="9">
    <source>
        <dbReference type="Proteomes" id="UP000216151"/>
    </source>
</evidence>
<comment type="similarity">
    <text evidence="7">Belongs to the autoinducer synthase family.</text>
</comment>
<comment type="catalytic activity">
    <reaction evidence="6">
        <text>a fatty acyl-[ACP] + S-adenosyl-L-methionine = an N-acyl-L-homoserine lactone + S-methyl-5'-thioadenosine + holo-[ACP] + H(+)</text>
        <dbReference type="Rhea" id="RHEA:10096"/>
        <dbReference type="Rhea" id="RHEA-COMP:9685"/>
        <dbReference type="Rhea" id="RHEA-COMP:14125"/>
        <dbReference type="ChEBI" id="CHEBI:15378"/>
        <dbReference type="ChEBI" id="CHEBI:17509"/>
        <dbReference type="ChEBI" id="CHEBI:55474"/>
        <dbReference type="ChEBI" id="CHEBI:59789"/>
        <dbReference type="ChEBI" id="CHEBI:64479"/>
        <dbReference type="ChEBI" id="CHEBI:138651"/>
        <dbReference type="EC" id="2.3.1.184"/>
    </reaction>
</comment>
<comment type="caution">
    <text evidence="8">The sequence shown here is derived from an EMBL/GenBank/DDBJ whole genome shotgun (WGS) entry which is preliminary data.</text>
</comment>
<dbReference type="PROSITE" id="PS00949">
    <property type="entry name" value="AUTOINDUCER_SYNTH_1"/>
    <property type="match status" value="1"/>
</dbReference>
<organism evidence="8 9">
    <name type="scientific">Acetobacter fabarum</name>
    <dbReference type="NCBI Taxonomy" id="483199"/>
    <lineage>
        <taxon>Bacteria</taxon>
        <taxon>Pseudomonadati</taxon>
        <taxon>Pseudomonadota</taxon>
        <taxon>Alphaproteobacteria</taxon>
        <taxon>Acetobacterales</taxon>
        <taxon>Acetobacteraceae</taxon>
        <taxon>Acetobacter</taxon>
    </lineage>
</organism>
<evidence type="ECO:0000313" key="8">
    <source>
        <dbReference type="EMBL" id="PAK77199.1"/>
    </source>
</evidence>
<protein>
    <recommendedName>
        <fullName evidence="1">acyl-homoserine-lactone synthase</fullName>
        <ecNumber evidence="1">2.3.1.184</ecNumber>
    </recommendedName>
</protein>
<evidence type="ECO:0000256" key="7">
    <source>
        <dbReference type="PROSITE-ProRule" id="PRU00533"/>
    </source>
</evidence>
<dbReference type="InterPro" id="IPR016181">
    <property type="entry name" value="Acyl_CoA_acyltransferase"/>
</dbReference>
<evidence type="ECO:0000256" key="2">
    <source>
        <dbReference type="ARBA" id="ARBA00022654"/>
    </source>
</evidence>
<keyword evidence="5 7" id="KW-0071">Autoinducer synthesis</keyword>
<dbReference type="InterPro" id="IPR018311">
    <property type="entry name" value="Autoind_synth_CS"/>
</dbReference>
<evidence type="ECO:0000256" key="1">
    <source>
        <dbReference type="ARBA" id="ARBA00012340"/>
    </source>
</evidence>
<dbReference type="Proteomes" id="UP000216151">
    <property type="component" value="Unassembled WGS sequence"/>
</dbReference>
<keyword evidence="9" id="KW-1185">Reference proteome</keyword>
<evidence type="ECO:0000256" key="6">
    <source>
        <dbReference type="ARBA" id="ARBA00048576"/>
    </source>
</evidence>
<dbReference type="Pfam" id="PF00765">
    <property type="entry name" value="Autoind_synth"/>
    <property type="match status" value="1"/>
</dbReference>
<keyword evidence="2 7" id="KW-0673">Quorum sensing</keyword>
<keyword evidence="3" id="KW-0808">Transferase</keyword>
<evidence type="ECO:0000256" key="4">
    <source>
        <dbReference type="ARBA" id="ARBA00022691"/>
    </source>
</evidence>
<gene>
    <name evidence="8" type="ORF">B8X00_11320</name>
</gene>
<dbReference type="Gene3D" id="3.40.630.30">
    <property type="match status" value="1"/>
</dbReference>
<dbReference type="GO" id="GO:0009372">
    <property type="term" value="P:quorum sensing"/>
    <property type="evidence" value="ECO:0007669"/>
    <property type="project" value="UniProtKB-UniRule"/>
</dbReference>
<dbReference type="GO" id="GO:0007165">
    <property type="term" value="P:signal transduction"/>
    <property type="evidence" value="ECO:0007669"/>
    <property type="project" value="TreeGrafter"/>
</dbReference>
<reference evidence="8 9" key="1">
    <citation type="submission" date="2017-04" db="EMBL/GenBank/DDBJ databases">
        <title>Kefir bacterial isolates.</title>
        <authorList>
            <person name="Kim Y."/>
            <person name="Blasche S."/>
            <person name="Patil K.R."/>
        </authorList>
    </citation>
    <scope>NUCLEOTIDE SEQUENCE [LARGE SCALE GENOMIC DNA]</scope>
    <source>
        <strain evidence="8 9">KR</strain>
    </source>
</reference>